<reference evidence="2" key="1">
    <citation type="submission" date="2024-07" db="EMBL/GenBank/DDBJ databases">
        <title>Two chromosome-level genome assemblies of Korean endemic species Abeliophyllum distichum and Forsythia ovata (Oleaceae).</title>
        <authorList>
            <person name="Jang H."/>
        </authorList>
    </citation>
    <scope>NUCLEOTIDE SEQUENCE [LARGE SCALE GENOMIC DNA]</scope>
</reference>
<sequence>MVNVPYASTFGSLMYVMVSTRPDIAYAVGVVSRYMSNPRKQHWKSVKWILMYLRNTRDSALCFKKSSLGLQGFVNVDMDEDIDGRKSTTRYTLGGGGVGGNGKIRWRALENGELKLNMVDAAVIRRRKSVGVGAVVKDYSNVVVAAISQLVRGGYSMEDAKALVWQKGQSFAKS</sequence>
<name>A0ABD1RTH5_9LAMI</name>
<comment type="caution">
    <text evidence="1">The sequence shown here is derived from an EMBL/GenBank/DDBJ whole genome shotgun (WGS) entry which is preliminary data.</text>
</comment>
<dbReference type="AlphaFoldDB" id="A0ABD1RTH5"/>
<dbReference type="EMBL" id="JBFOLK010000008">
    <property type="protein sequence ID" value="KAL2491705.1"/>
    <property type="molecule type" value="Genomic_DNA"/>
</dbReference>
<evidence type="ECO:0000313" key="2">
    <source>
        <dbReference type="Proteomes" id="UP001604336"/>
    </source>
</evidence>
<accession>A0ABD1RTH5</accession>
<keyword evidence="2" id="KW-1185">Reference proteome</keyword>
<gene>
    <name evidence="1" type="ORF">Adt_27333</name>
</gene>
<organism evidence="1 2">
    <name type="scientific">Abeliophyllum distichum</name>
    <dbReference type="NCBI Taxonomy" id="126358"/>
    <lineage>
        <taxon>Eukaryota</taxon>
        <taxon>Viridiplantae</taxon>
        <taxon>Streptophyta</taxon>
        <taxon>Embryophyta</taxon>
        <taxon>Tracheophyta</taxon>
        <taxon>Spermatophyta</taxon>
        <taxon>Magnoliopsida</taxon>
        <taxon>eudicotyledons</taxon>
        <taxon>Gunneridae</taxon>
        <taxon>Pentapetalae</taxon>
        <taxon>asterids</taxon>
        <taxon>lamiids</taxon>
        <taxon>Lamiales</taxon>
        <taxon>Oleaceae</taxon>
        <taxon>Forsythieae</taxon>
        <taxon>Abeliophyllum</taxon>
    </lineage>
</organism>
<proteinExistence type="predicted"/>
<dbReference type="PANTHER" id="PTHR11439">
    <property type="entry name" value="GAG-POL-RELATED RETROTRANSPOSON"/>
    <property type="match status" value="1"/>
</dbReference>
<evidence type="ECO:0000313" key="1">
    <source>
        <dbReference type="EMBL" id="KAL2491705.1"/>
    </source>
</evidence>
<protein>
    <recommendedName>
        <fullName evidence="3">Retrovirus-related Pol polyprotein from transposon TNT 1-94</fullName>
    </recommendedName>
</protein>
<evidence type="ECO:0008006" key="3">
    <source>
        <dbReference type="Google" id="ProtNLM"/>
    </source>
</evidence>
<dbReference type="Proteomes" id="UP001604336">
    <property type="component" value="Unassembled WGS sequence"/>
</dbReference>
<dbReference type="PANTHER" id="PTHR11439:SF483">
    <property type="entry name" value="PEPTIDE SYNTHASE GLIP-LIKE, PUTATIVE (AFU_ORTHOLOGUE AFUA_3G12920)-RELATED"/>
    <property type="match status" value="1"/>
</dbReference>